<evidence type="ECO:0000313" key="3">
    <source>
        <dbReference type="Proteomes" id="UP000054485"/>
    </source>
</evidence>
<dbReference type="InParanoid" id="A0A0D0BG94"/>
<feature type="region of interest" description="Disordered" evidence="1">
    <location>
        <begin position="44"/>
        <end position="72"/>
    </location>
</feature>
<dbReference type="EMBL" id="KN835178">
    <property type="protein sequence ID" value="KIK45117.1"/>
    <property type="molecule type" value="Genomic_DNA"/>
</dbReference>
<reference evidence="2 3" key="1">
    <citation type="submission" date="2014-04" db="EMBL/GenBank/DDBJ databases">
        <authorList>
            <consortium name="DOE Joint Genome Institute"/>
            <person name="Kuo A."/>
            <person name="Ruytinx J."/>
            <person name="Rineau F."/>
            <person name="Colpaert J."/>
            <person name="Kohler A."/>
            <person name="Nagy L.G."/>
            <person name="Floudas D."/>
            <person name="Copeland A."/>
            <person name="Barry K.W."/>
            <person name="Cichocki N."/>
            <person name="Veneault-Fourrey C."/>
            <person name="LaButti K."/>
            <person name="Lindquist E.A."/>
            <person name="Lipzen A."/>
            <person name="Lundell T."/>
            <person name="Morin E."/>
            <person name="Murat C."/>
            <person name="Sun H."/>
            <person name="Tunlid A."/>
            <person name="Henrissat B."/>
            <person name="Grigoriev I.V."/>
            <person name="Hibbett D.S."/>
            <person name="Martin F."/>
            <person name="Nordberg H.P."/>
            <person name="Cantor M.N."/>
            <person name="Hua S.X."/>
        </authorList>
    </citation>
    <scope>NUCLEOTIDE SEQUENCE [LARGE SCALE GENOMIC DNA]</scope>
    <source>
        <strain evidence="2 3">UH-Slu-Lm8-n1</strain>
    </source>
</reference>
<dbReference type="Proteomes" id="UP000054485">
    <property type="component" value="Unassembled WGS sequence"/>
</dbReference>
<organism evidence="2 3">
    <name type="scientific">Suillus luteus UH-Slu-Lm8-n1</name>
    <dbReference type="NCBI Taxonomy" id="930992"/>
    <lineage>
        <taxon>Eukaryota</taxon>
        <taxon>Fungi</taxon>
        <taxon>Dikarya</taxon>
        <taxon>Basidiomycota</taxon>
        <taxon>Agaricomycotina</taxon>
        <taxon>Agaricomycetes</taxon>
        <taxon>Agaricomycetidae</taxon>
        <taxon>Boletales</taxon>
        <taxon>Suillineae</taxon>
        <taxon>Suillaceae</taxon>
        <taxon>Suillus</taxon>
    </lineage>
</organism>
<dbReference type="HOGENOM" id="CLU_2723899_0_0_1"/>
<sequence length="72" mass="8342">MIRVTRVRRDLQRKHVDHDPIPRIPHSTGAQHCRFISARQIMPRGQCGGRMTDECSTQTKIGPDEFYNGRKP</sequence>
<evidence type="ECO:0000313" key="2">
    <source>
        <dbReference type="EMBL" id="KIK45117.1"/>
    </source>
</evidence>
<evidence type="ECO:0000256" key="1">
    <source>
        <dbReference type="SAM" id="MobiDB-lite"/>
    </source>
</evidence>
<name>A0A0D0BG94_9AGAM</name>
<dbReference type="AlphaFoldDB" id="A0A0D0BG94"/>
<gene>
    <name evidence="2" type="ORF">CY34DRAFT_801971</name>
</gene>
<accession>A0A0D0BG94</accession>
<feature type="compositionally biased region" description="Basic and acidic residues" evidence="1">
    <location>
        <begin position="7"/>
        <end position="21"/>
    </location>
</feature>
<protein>
    <submittedName>
        <fullName evidence="2">Uncharacterized protein</fullName>
    </submittedName>
</protein>
<feature type="region of interest" description="Disordered" evidence="1">
    <location>
        <begin position="1"/>
        <end position="30"/>
    </location>
</feature>
<reference evidence="3" key="2">
    <citation type="submission" date="2015-01" db="EMBL/GenBank/DDBJ databases">
        <title>Evolutionary Origins and Diversification of the Mycorrhizal Mutualists.</title>
        <authorList>
            <consortium name="DOE Joint Genome Institute"/>
            <consortium name="Mycorrhizal Genomics Consortium"/>
            <person name="Kohler A."/>
            <person name="Kuo A."/>
            <person name="Nagy L.G."/>
            <person name="Floudas D."/>
            <person name="Copeland A."/>
            <person name="Barry K.W."/>
            <person name="Cichocki N."/>
            <person name="Veneault-Fourrey C."/>
            <person name="LaButti K."/>
            <person name="Lindquist E.A."/>
            <person name="Lipzen A."/>
            <person name="Lundell T."/>
            <person name="Morin E."/>
            <person name="Murat C."/>
            <person name="Riley R."/>
            <person name="Ohm R."/>
            <person name="Sun H."/>
            <person name="Tunlid A."/>
            <person name="Henrissat B."/>
            <person name="Grigoriev I.V."/>
            <person name="Hibbett D.S."/>
            <person name="Martin F."/>
        </authorList>
    </citation>
    <scope>NUCLEOTIDE SEQUENCE [LARGE SCALE GENOMIC DNA]</scope>
    <source>
        <strain evidence="3">UH-Slu-Lm8-n1</strain>
    </source>
</reference>
<proteinExistence type="predicted"/>
<keyword evidence="3" id="KW-1185">Reference proteome</keyword>